<dbReference type="PATRIC" id="fig|272123.3.peg.3816"/>
<dbReference type="eggNOG" id="ENOG5031ZN7">
    <property type="taxonomic scope" value="Bacteria"/>
</dbReference>
<dbReference type="EMBL" id="CP003659">
    <property type="protein sequence ID" value="AFZ58907.1"/>
    <property type="molecule type" value="Genomic_DNA"/>
</dbReference>
<reference evidence="2" key="1">
    <citation type="journal article" date="2013" name="Proc. Natl. Acad. Sci. U.S.A.">
        <title>Improving the coverage of the cyanobacterial phylum using diversity-driven genome sequencing.</title>
        <authorList>
            <person name="Shih P.M."/>
            <person name="Wu D."/>
            <person name="Latifi A."/>
            <person name="Axen S.D."/>
            <person name="Fewer D.P."/>
            <person name="Talla E."/>
            <person name="Calteau A."/>
            <person name="Cai F."/>
            <person name="Tandeau de Marsac N."/>
            <person name="Rippka R."/>
            <person name="Herdman M."/>
            <person name="Sivonen K."/>
            <person name="Coursin T."/>
            <person name="Laurent T."/>
            <person name="Goodwin L."/>
            <person name="Nolan M."/>
            <person name="Davenport K.W."/>
            <person name="Han C.S."/>
            <person name="Rubin E.M."/>
            <person name="Eisen J.A."/>
            <person name="Woyke T."/>
            <person name="Gugger M."/>
            <person name="Kerfeld C.A."/>
        </authorList>
    </citation>
    <scope>NUCLEOTIDE SEQUENCE [LARGE SCALE GENOMIC DNA]</scope>
    <source>
        <strain evidence="2">ATCC 27899 / PCC 7122</strain>
    </source>
</reference>
<dbReference type="HOGENOM" id="CLU_1665772_0_0_3"/>
<dbReference type="InterPro" id="IPR013783">
    <property type="entry name" value="Ig-like_fold"/>
</dbReference>
<dbReference type="OrthoDB" id="9888069at2"/>
<dbReference type="KEGG" id="acy:Anacy_3510"/>
<keyword evidence="2" id="KW-1185">Reference proteome</keyword>
<sequence length="158" mass="17387">MAKNGVAAYSNSWKTDSFSTKDKIIDLQLQHSFWSHTTVVDNGSFIVANVTVKNTGNIALKDVQVYVDVDDDSALFDAHITNSNGEIIDSNAPVLNFGYLAPGVSSTQISYWWTVKPRFPEAEGSVTKTATFNLYPVFTADFKQSGQAFQSYSQLDKA</sequence>
<evidence type="ECO:0000313" key="1">
    <source>
        <dbReference type="EMBL" id="AFZ58907.1"/>
    </source>
</evidence>
<accession>K9ZK35</accession>
<gene>
    <name evidence="1" type="ordered locus">Anacy_3510</name>
</gene>
<name>K9ZK35_ANACC</name>
<dbReference type="RefSeq" id="WP_015215530.1">
    <property type="nucleotide sequence ID" value="NC_019771.1"/>
</dbReference>
<organism evidence="1 2">
    <name type="scientific">Anabaena cylindrica (strain ATCC 27899 / PCC 7122)</name>
    <dbReference type="NCBI Taxonomy" id="272123"/>
    <lineage>
        <taxon>Bacteria</taxon>
        <taxon>Bacillati</taxon>
        <taxon>Cyanobacteriota</taxon>
        <taxon>Cyanophyceae</taxon>
        <taxon>Nostocales</taxon>
        <taxon>Nostocaceae</taxon>
        <taxon>Anabaena</taxon>
    </lineage>
</organism>
<protein>
    <submittedName>
        <fullName evidence="1">Uncharacterized protein</fullName>
    </submittedName>
</protein>
<dbReference type="Gene3D" id="2.60.40.10">
    <property type="entry name" value="Immunoglobulins"/>
    <property type="match status" value="1"/>
</dbReference>
<evidence type="ECO:0000313" key="2">
    <source>
        <dbReference type="Proteomes" id="UP000010474"/>
    </source>
</evidence>
<proteinExistence type="predicted"/>
<dbReference type="Proteomes" id="UP000010474">
    <property type="component" value="Chromosome"/>
</dbReference>
<dbReference type="AlphaFoldDB" id="K9ZK35"/>